<feature type="non-terminal residue" evidence="1">
    <location>
        <position position="1"/>
    </location>
</feature>
<feature type="non-terminal residue" evidence="1">
    <location>
        <position position="69"/>
    </location>
</feature>
<keyword evidence="2" id="KW-1185">Reference proteome</keyword>
<name>A0A165CYI8_9BASI</name>
<proteinExistence type="predicted"/>
<dbReference type="InParanoid" id="A0A165CYI8"/>
<dbReference type="AlphaFoldDB" id="A0A165CYI8"/>
<sequence>VQIYGPTSVTPTFHWLTHMPEQVRRYGPVHGFWAFLFERLNKLLKSFNTNNHQGGEMEVTFAREFKRYV</sequence>
<dbReference type="Proteomes" id="UP000076842">
    <property type="component" value="Unassembled WGS sequence"/>
</dbReference>
<dbReference type="EMBL" id="KV424096">
    <property type="protein sequence ID" value="KZT51686.1"/>
    <property type="molecule type" value="Genomic_DNA"/>
</dbReference>
<gene>
    <name evidence="1" type="ORF">CALCODRAFT_423135</name>
</gene>
<protein>
    <submittedName>
        <fullName evidence="1">Uncharacterized protein</fullName>
    </submittedName>
</protein>
<accession>A0A165CYI8</accession>
<dbReference type="STRING" id="1353952.A0A165CYI8"/>
<dbReference type="PANTHER" id="PTHR46579">
    <property type="entry name" value="F5/8 TYPE C DOMAIN-CONTAINING PROTEIN-RELATED"/>
    <property type="match status" value="1"/>
</dbReference>
<reference evidence="1 2" key="1">
    <citation type="journal article" date="2016" name="Mol. Biol. Evol.">
        <title>Comparative Genomics of Early-Diverging Mushroom-Forming Fungi Provides Insights into the Origins of Lignocellulose Decay Capabilities.</title>
        <authorList>
            <person name="Nagy L.G."/>
            <person name="Riley R."/>
            <person name="Tritt A."/>
            <person name="Adam C."/>
            <person name="Daum C."/>
            <person name="Floudas D."/>
            <person name="Sun H."/>
            <person name="Yadav J.S."/>
            <person name="Pangilinan J."/>
            <person name="Larsson K.H."/>
            <person name="Matsuura K."/>
            <person name="Barry K."/>
            <person name="Labutti K."/>
            <person name="Kuo R."/>
            <person name="Ohm R.A."/>
            <person name="Bhattacharya S.S."/>
            <person name="Shirouzu T."/>
            <person name="Yoshinaga Y."/>
            <person name="Martin F.M."/>
            <person name="Grigoriev I.V."/>
            <person name="Hibbett D.S."/>
        </authorList>
    </citation>
    <scope>NUCLEOTIDE SEQUENCE [LARGE SCALE GENOMIC DNA]</scope>
    <source>
        <strain evidence="1 2">HHB12733</strain>
    </source>
</reference>
<evidence type="ECO:0000313" key="2">
    <source>
        <dbReference type="Proteomes" id="UP000076842"/>
    </source>
</evidence>
<dbReference type="PANTHER" id="PTHR46579:SF1">
    <property type="entry name" value="F5_8 TYPE C DOMAIN-CONTAINING PROTEIN"/>
    <property type="match status" value="1"/>
</dbReference>
<organism evidence="1 2">
    <name type="scientific">Calocera cornea HHB12733</name>
    <dbReference type="NCBI Taxonomy" id="1353952"/>
    <lineage>
        <taxon>Eukaryota</taxon>
        <taxon>Fungi</taxon>
        <taxon>Dikarya</taxon>
        <taxon>Basidiomycota</taxon>
        <taxon>Agaricomycotina</taxon>
        <taxon>Dacrymycetes</taxon>
        <taxon>Dacrymycetales</taxon>
        <taxon>Dacrymycetaceae</taxon>
        <taxon>Calocera</taxon>
    </lineage>
</organism>
<evidence type="ECO:0000313" key="1">
    <source>
        <dbReference type="EMBL" id="KZT51686.1"/>
    </source>
</evidence>
<dbReference type="OrthoDB" id="3247418at2759"/>